<feature type="binding site" evidence="8">
    <location>
        <position position="112"/>
    </location>
    <ligand>
        <name>Zn(2+)</name>
        <dbReference type="ChEBI" id="CHEBI:29105"/>
        <label>2</label>
    </ligand>
</feature>
<keyword evidence="2 7" id="KW-0240">DNA-directed RNA polymerase</keyword>
<dbReference type="STRING" id="692275.M3CBE6"/>
<protein>
    <recommendedName>
        <fullName evidence="7">DNA-directed RNA polymerase subunit</fullName>
    </recommendedName>
</protein>
<dbReference type="SMART" id="SM00440">
    <property type="entry name" value="ZnF_C2C2"/>
    <property type="match status" value="1"/>
</dbReference>
<dbReference type="GO" id="GO:0008270">
    <property type="term" value="F:zinc ion binding"/>
    <property type="evidence" value="ECO:0007669"/>
    <property type="project" value="UniProtKB-KW"/>
</dbReference>
<keyword evidence="5 8" id="KW-0862">Zinc</keyword>
<feature type="binding site" evidence="8">
    <location>
        <position position="87"/>
    </location>
    <ligand>
        <name>Zn(2+)</name>
        <dbReference type="ChEBI" id="CHEBI:29105"/>
        <label>2</label>
    </ligand>
</feature>
<feature type="domain" description="TFIIS-type" evidence="10">
    <location>
        <begin position="80"/>
        <end position="120"/>
    </location>
</feature>
<dbReference type="Gene3D" id="2.20.25.10">
    <property type="match status" value="1"/>
</dbReference>
<gene>
    <name evidence="11" type="ORF">SEPMUDRAFT_50506</name>
</gene>
<evidence type="ECO:0000256" key="1">
    <source>
        <dbReference type="ARBA" id="ARBA00004604"/>
    </source>
</evidence>
<feature type="binding site" evidence="8">
    <location>
        <position position="13"/>
    </location>
    <ligand>
        <name>Zn(2+)</name>
        <dbReference type="ChEBI" id="CHEBI:29105"/>
        <label>1</label>
    </ligand>
</feature>
<feature type="binding site" evidence="8">
    <location>
        <position position="84"/>
    </location>
    <ligand>
        <name>Zn(2+)</name>
        <dbReference type="ChEBI" id="CHEBI:29105"/>
        <label>2</label>
    </ligand>
</feature>
<evidence type="ECO:0000256" key="9">
    <source>
        <dbReference type="PIRSR" id="PIRSR005586-2"/>
    </source>
</evidence>
<evidence type="ECO:0000256" key="3">
    <source>
        <dbReference type="ARBA" id="ARBA00022723"/>
    </source>
</evidence>
<organism evidence="11 12">
    <name type="scientific">Sphaerulina musiva (strain SO2202)</name>
    <name type="common">Poplar stem canker fungus</name>
    <name type="synonym">Septoria musiva</name>
    <dbReference type="NCBI Taxonomy" id="692275"/>
    <lineage>
        <taxon>Eukaryota</taxon>
        <taxon>Fungi</taxon>
        <taxon>Dikarya</taxon>
        <taxon>Ascomycota</taxon>
        <taxon>Pezizomycotina</taxon>
        <taxon>Dothideomycetes</taxon>
        <taxon>Dothideomycetidae</taxon>
        <taxon>Mycosphaerellales</taxon>
        <taxon>Mycosphaerellaceae</taxon>
        <taxon>Sphaerulina</taxon>
    </lineage>
</organism>
<dbReference type="GO" id="GO:0006363">
    <property type="term" value="P:termination of RNA polymerase I transcription"/>
    <property type="evidence" value="ECO:0007669"/>
    <property type="project" value="TreeGrafter"/>
</dbReference>
<dbReference type="PANTHER" id="PTHR11239:SF14">
    <property type="entry name" value="DNA-DIRECTED RNA POLYMERASE I SUBUNIT RPA12"/>
    <property type="match status" value="1"/>
</dbReference>
<evidence type="ECO:0000256" key="4">
    <source>
        <dbReference type="ARBA" id="ARBA00022771"/>
    </source>
</evidence>
<evidence type="ECO:0000313" key="11">
    <source>
        <dbReference type="EMBL" id="EMF09752.1"/>
    </source>
</evidence>
<comment type="subcellular location">
    <subcellularLocation>
        <location evidence="1">Nucleus</location>
        <location evidence="1">Nucleolus</location>
    </subcellularLocation>
</comment>
<evidence type="ECO:0000256" key="7">
    <source>
        <dbReference type="PIRNR" id="PIRNR005586"/>
    </source>
</evidence>
<name>M3CBE6_SPHMS</name>
<feature type="binding site" evidence="8">
    <location>
        <position position="10"/>
    </location>
    <ligand>
        <name>Zn(2+)</name>
        <dbReference type="ChEBI" id="CHEBI:29105"/>
        <label>1</label>
    </ligand>
</feature>
<dbReference type="HOGENOM" id="CLU_093932_1_1_1"/>
<dbReference type="CDD" id="cd10507">
    <property type="entry name" value="Zn-ribbon_RPA12"/>
    <property type="match status" value="1"/>
</dbReference>
<comment type="similarity">
    <text evidence="7">Belongs to the archaeal rpoM/eukaryotic RPA12/RPB9/RPC11 RNA polymerase family.</text>
</comment>
<evidence type="ECO:0000256" key="2">
    <source>
        <dbReference type="ARBA" id="ARBA00022478"/>
    </source>
</evidence>
<feature type="binding site" evidence="8">
    <location>
        <position position="32"/>
    </location>
    <ligand>
        <name>Zn(2+)</name>
        <dbReference type="ChEBI" id="CHEBI:29105"/>
        <label>1</label>
    </ligand>
</feature>
<dbReference type="RefSeq" id="XP_016757873.1">
    <property type="nucleotide sequence ID" value="XM_016909164.1"/>
</dbReference>
<feature type="binding site" evidence="8">
    <location>
        <position position="29"/>
    </location>
    <ligand>
        <name>Zn(2+)</name>
        <dbReference type="ChEBI" id="CHEBI:29105"/>
        <label>1</label>
    </ligand>
</feature>
<dbReference type="PIRSF" id="PIRSF005586">
    <property type="entry name" value="RNApol_RpoM"/>
    <property type="match status" value="1"/>
</dbReference>
<dbReference type="InterPro" id="IPR012164">
    <property type="entry name" value="Rpa12/Rpb9/Rpc10/TFS"/>
</dbReference>
<keyword evidence="4 9" id="KW-0863">Zinc-finger</keyword>
<feature type="binding site" evidence="8">
    <location>
        <position position="115"/>
    </location>
    <ligand>
        <name>Zn(2+)</name>
        <dbReference type="ChEBI" id="CHEBI:29105"/>
        <label>2</label>
    </ligand>
</feature>
<sequence length="123" mass="13714">MSLVGGLCFCTACNNLLERVSPTHLKIQCEVCGTTNPNNWPSTIVETSRPRSLPSQLRTKLQGNVQSVSEEELQKNGQKISQTCPECASPEMYFTALQLRSADEGTTVFYVCHECGHRYKEDN</sequence>
<dbReference type="PROSITE" id="PS51133">
    <property type="entry name" value="ZF_TFIIS_2"/>
    <property type="match status" value="1"/>
</dbReference>
<dbReference type="OrthoDB" id="10056816at2759"/>
<accession>M3CBE6</accession>
<dbReference type="EMBL" id="KB456268">
    <property type="protein sequence ID" value="EMF09752.1"/>
    <property type="molecule type" value="Genomic_DNA"/>
</dbReference>
<dbReference type="Pfam" id="PF01096">
    <property type="entry name" value="Zn_ribbon_TFIIS"/>
    <property type="match status" value="1"/>
</dbReference>
<dbReference type="GeneID" id="27906301"/>
<evidence type="ECO:0000259" key="10">
    <source>
        <dbReference type="PROSITE" id="PS51133"/>
    </source>
</evidence>
<dbReference type="Proteomes" id="UP000016931">
    <property type="component" value="Unassembled WGS sequence"/>
</dbReference>
<keyword evidence="7" id="KW-0804">Transcription</keyword>
<dbReference type="InterPro" id="IPR034004">
    <property type="entry name" value="Zn_ribbon_RPA12_C"/>
</dbReference>
<evidence type="ECO:0000256" key="5">
    <source>
        <dbReference type="ARBA" id="ARBA00022833"/>
    </source>
</evidence>
<keyword evidence="12" id="KW-1185">Reference proteome</keyword>
<dbReference type="GO" id="GO:0003899">
    <property type="term" value="F:DNA-directed RNA polymerase activity"/>
    <property type="evidence" value="ECO:0007669"/>
    <property type="project" value="InterPro"/>
</dbReference>
<keyword evidence="3 8" id="KW-0479">Metal-binding</keyword>
<dbReference type="PANTHER" id="PTHR11239">
    <property type="entry name" value="DNA-DIRECTED RNA POLYMERASE"/>
    <property type="match status" value="1"/>
</dbReference>
<dbReference type="GO" id="GO:0005736">
    <property type="term" value="C:RNA polymerase I complex"/>
    <property type="evidence" value="ECO:0007669"/>
    <property type="project" value="TreeGrafter"/>
</dbReference>
<dbReference type="AlphaFoldDB" id="M3CBE6"/>
<keyword evidence="6 7" id="KW-0539">Nucleus</keyword>
<comment type="function">
    <text evidence="7">DNA-dependent RNA polymerase catalyzes the transcription of DNA into RNA using the four ribonucleoside triphosphates as substrates.</text>
</comment>
<evidence type="ECO:0000256" key="6">
    <source>
        <dbReference type="ARBA" id="ARBA00023242"/>
    </source>
</evidence>
<feature type="zinc finger region" description="C4-type" evidence="9">
    <location>
        <begin position="10"/>
        <end position="32"/>
    </location>
</feature>
<dbReference type="InterPro" id="IPR001222">
    <property type="entry name" value="Znf_TFIIS"/>
</dbReference>
<dbReference type="GO" id="GO:0003676">
    <property type="term" value="F:nucleic acid binding"/>
    <property type="evidence" value="ECO:0007669"/>
    <property type="project" value="InterPro"/>
</dbReference>
<dbReference type="eggNOG" id="KOG2907">
    <property type="taxonomic scope" value="Eukaryota"/>
</dbReference>
<dbReference type="SUPFAM" id="SSF57783">
    <property type="entry name" value="Zinc beta-ribbon"/>
    <property type="match status" value="1"/>
</dbReference>
<evidence type="ECO:0000313" key="12">
    <source>
        <dbReference type="Proteomes" id="UP000016931"/>
    </source>
</evidence>
<evidence type="ECO:0000256" key="8">
    <source>
        <dbReference type="PIRSR" id="PIRSR005586-1"/>
    </source>
</evidence>
<reference evidence="11 12" key="1">
    <citation type="journal article" date="2012" name="PLoS Pathog.">
        <title>Diverse lifestyles and strategies of plant pathogenesis encoded in the genomes of eighteen Dothideomycetes fungi.</title>
        <authorList>
            <person name="Ohm R.A."/>
            <person name="Feau N."/>
            <person name="Henrissat B."/>
            <person name="Schoch C.L."/>
            <person name="Horwitz B.A."/>
            <person name="Barry K.W."/>
            <person name="Condon B.J."/>
            <person name="Copeland A.C."/>
            <person name="Dhillon B."/>
            <person name="Glaser F."/>
            <person name="Hesse C.N."/>
            <person name="Kosti I."/>
            <person name="LaButti K."/>
            <person name="Lindquist E.A."/>
            <person name="Lucas S."/>
            <person name="Salamov A.A."/>
            <person name="Bradshaw R.E."/>
            <person name="Ciuffetti L."/>
            <person name="Hamelin R.C."/>
            <person name="Kema G.H.J."/>
            <person name="Lawrence C."/>
            <person name="Scott J.A."/>
            <person name="Spatafora J.W."/>
            <person name="Turgeon B.G."/>
            <person name="de Wit P.J.G.M."/>
            <person name="Zhong S."/>
            <person name="Goodwin S.B."/>
            <person name="Grigoriev I.V."/>
        </authorList>
    </citation>
    <scope>NUCLEOTIDE SEQUENCE [LARGE SCALE GENOMIC DNA]</scope>
    <source>
        <strain evidence="11 12">SO2202</strain>
    </source>
</reference>
<proteinExistence type="inferred from homology"/>